<dbReference type="PANTHER" id="PTHR32086">
    <property type="entry name" value="FANCONI ANEMIA GROUP D2 PROTEIN"/>
    <property type="match status" value="1"/>
</dbReference>
<evidence type="ECO:0000256" key="5">
    <source>
        <dbReference type="ARBA" id="ARBA00093456"/>
    </source>
</evidence>
<feature type="compositionally biased region" description="Low complexity" evidence="6">
    <location>
        <begin position="356"/>
        <end position="372"/>
    </location>
</feature>
<dbReference type="Pfam" id="PF14631">
    <property type="entry name" value="FancD2"/>
    <property type="match status" value="2"/>
</dbReference>
<dbReference type="GeneID" id="108675737"/>
<dbReference type="GO" id="GO:0031573">
    <property type="term" value="P:mitotic intra-S DNA damage checkpoint signaling"/>
    <property type="evidence" value="ECO:0007669"/>
    <property type="project" value="TreeGrafter"/>
</dbReference>
<dbReference type="RefSeq" id="XP_047737445.1">
    <property type="nucleotide sequence ID" value="XM_047881489.1"/>
</dbReference>
<feature type="compositionally biased region" description="Basic and acidic residues" evidence="6">
    <location>
        <begin position="1502"/>
        <end position="1516"/>
    </location>
</feature>
<evidence type="ECO:0000256" key="4">
    <source>
        <dbReference type="ARBA" id="ARBA00023242"/>
    </source>
</evidence>
<evidence type="ECO:0000256" key="1">
    <source>
        <dbReference type="ARBA" id="ARBA00004123"/>
    </source>
</evidence>
<organism evidence="7 8">
    <name type="scientific">Hyalella azteca</name>
    <name type="common">Amphipod</name>
    <dbReference type="NCBI Taxonomy" id="294128"/>
    <lineage>
        <taxon>Eukaryota</taxon>
        <taxon>Metazoa</taxon>
        <taxon>Ecdysozoa</taxon>
        <taxon>Arthropoda</taxon>
        <taxon>Crustacea</taxon>
        <taxon>Multicrustacea</taxon>
        <taxon>Malacostraca</taxon>
        <taxon>Eumalacostraca</taxon>
        <taxon>Peracarida</taxon>
        <taxon>Amphipoda</taxon>
        <taxon>Senticaudata</taxon>
        <taxon>Talitrida</taxon>
        <taxon>Talitroidea</taxon>
        <taxon>Hyalellidae</taxon>
        <taxon>Hyalella</taxon>
    </lineage>
</organism>
<dbReference type="GO" id="GO:0007129">
    <property type="term" value="P:homologous chromosome pairing at meiosis"/>
    <property type="evidence" value="ECO:0007669"/>
    <property type="project" value="TreeGrafter"/>
</dbReference>
<feature type="region of interest" description="Disordered" evidence="6">
    <location>
        <begin position="346"/>
        <end position="372"/>
    </location>
</feature>
<dbReference type="PANTHER" id="PTHR32086:SF0">
    <property type="entry name" value="FANCONI ANEMIA GROUP D2 PROTEIN"/>
    <property type="match status" value="1"/>
</dbReference>
<comment type="similarity">
    <text evidence="5">Belongs to the Fanconi anemia protein FANCD2 family.</text>
</comment>
<evidence type="ECO:0000313" key="7">
    <source>
        <dbReference type="Proteomes" id="UP000694843"/>
    </source>
</evidence>
<evidence type="ECO:0000313" key="8">
    <source>
        <dbReference type="RefSeq" id="XP_047737444.1"/>
    </source>
</evidence>
<keyword evidence="2" id="KW-1017">Isopeptide bond</keyword>
<protein>
    <submittedName>
        <fullName evidence="8 9">Fanconi anemia group D2 protein homolog</fullName>
    </submittedName>
</protein>
<proteinExistence type="inferred from homology"/>
<dbReference type="OrthoDB" id="10259640at2759"/>
<feature type="compositionally biased region" description="Polar residues" evidence="6">
    <location>
        <begin position="919"/>
        <end position="933"/>
    </location>
</feature>
<dbReference type="RefSeq" id="XP_047737444.1">
    <property type="nucleotide sequence ID" value="XM_047881488.1"/>
</dbReference>
<keyword evidence="3" id="KW-0832">Ubl conjugation</keyword>
<name>A0A979FMM1_HYAAZ</name>
<evidence type="ECO:0000313" key="9">
    <source>
        <dbReference type="RefSeq" id="XP_047737445.1"/>
    </source>
</evidence>
<keyword evidence="7" id="KW-1185">Reference proteome</keyword>
<dbReference type="GO" id="GO:0000793">
    <property type="term" value="C:condensed chromosome"/>
    <property type="evidence" value="ECO:0007669"/>
    <property type="project" value="TreeGrafter"/>
</dbReference>
<dbReference type="GO" id="GO:0036297">
    <property type="term" value="P:interstrand cross-link repair"/>
    <property type="evidence" value="ECO:0007669"/>
    <property type="project" value="TreeGrafter"/>
</dbReference>
<feature type="compositionally biased region" description="Basic residues" evidence="6">
    <location>
        <begin position="902"/>
        <end position="914"/>
    </location>
</feature>
<dbReference type="OMA" id="QCIRGNT"/>
<dbReference type="Proteomes" id="UP000694843">
    <property type="component" value="Unplaced"/>
</dbReference>
<feature type="compositionally biased region" description="Low complexity" evidence="6">
    <location>
        <begin position="1"/>
        <end position="13"/>
    </location>
</feature>
<accession>A0A979FMM1</accession>
<sequence length="1581" mass="175100">MPSLKGPSSGMTSSRRRSSSRIGSQSKQQPCPDSEDIFAATPLETVTSQYSSIRNKSKNNQSLQPDNVLREDSIFCKYVSEAGMILHTDDSPNILSCDHVKFKQSINKKFNSNLSFLTTFKQNMPINSVELDEFLSGLEMYLNKPHRLKWSLLYTETAPDCDVAGKGNQDSLVRLLLNVDVLQPKLVTLLTDTLLSLAYEQSDAGDSSLPSLVLGNLRWLDHIVEPESLSDAIILVLLAATEQVQREIISFIPNIITDEFHERVADAFTELYTSRPSLVPAILDSLLHLNLSESNLAAVHHSVLNNLHATEPQHLPCVVKFILHFTPQTSSYQVLRDVREKLHLPKEEDVGGGTSSEGPSSEGPSSRPSSSSENAGIAVLVCSAIKMALLLKKFLVNSWLKVIDDVECDKMRAEDVLLLVVMHDAFTARRRPIHSILRNKIRTGLQYDALLQAALACHPAVKQEYFDSIKKLAGVMIRSPEPACSQFGVTLYRISFETSARSASLQQEVVMALLAHMGDDQHVRLNSLRLLASLSHSHTLHMARFAIHLKSSLEQLERLSLQESRCLLDAVCAVAESDNTTALHAELAIHTRKMLNHPDVRYKRLGVLSAVLTLKNSHESSATQDSGGSGLSAGGEDILEVVRVCTASCPPASALFMDELASTILRDGINPKLERWLSGKLEESFENVFVVDLDPKTPQKETSHMHLPVQLAFDLEVEEQAAIVLNLATLVEQLELHRRQEKTSKSARTSDLGSTDAQLQTIILTLAPHFRLLRMLVCHLNAGDLTAIDGLLGCPLYYPHSDLLVTEAFVKLPPEQQTLVISCLFFASNWFRELVNAFVTQKAPELKRKVYARLRNLLEVEQTLSKLLPLCPSYEPHLVASHVDPNTSITLPSAAGAGTGAPKKKGRKPKANKKVKQDAASTTAPLTQASQMPASILPSQPPTSQPPDTQPQVDKPLSCDLSACAPFLRELHLDVFSLLFKTMCLDPDLQAAGNQLSVLEADFLLTDLNMKLAHVFGADKRSSALGKSTDNKEAGFWHLNLFSAEELATQTQRYVKPICVHLDKINAFFSSLIADHDGVLDCSGVLNDRTLPIARVQGLLLTSLQLLLAWPQLPRHELLCSYMLRVICRKTWPERSVEDVQALPTEHLLWGVFCYARRQIHALLELGSAVLLVRLLEVIVSLARKLGFESVPEERQQESEDVASNADTSSDSRLVASFYGHKLGEVVCTLLQRNWTTAADGLPDKGPLFNQRVAHLLQCWFRTNPRPLKVIQQITVSGIDEYMSSSNSNPSSEAFPTLNKHMLVIYLSCLLSNLSPSVKKALAVIDTSSLSDDLSTQEESVRSLAVWSSAVEVYTKLIRVVKKHHSRSLLSACLKFARPFLELFLSLGMPLMDSSLKDHKDDVCQLLKTLQSATRILQIICTESKVKKDVSLTSYVPLIRRSLATLVFRVKAMLVHHNCSRAFWLGVLKNRNLDGDIIATQAGDTVPAEREGRGTSTPTDDSSLHQEEGEAEHETDSPEDVELDELSDIELEDDNSSEDRNAKGRKKRKNVAESDDDEEEQEEDEEETPTVDGATDYSTSF</sequence>
<keyword evidence="4" id="KW-0539">Nucleus</keyword>
<dbReference type="GO" id="GO:0005634">
    <property type="term" value="C:nucleus"/>
    <property type="evidence" value="ECO:0007669"/>
    <property type="project" value="UniProtKB-SubCell"/>
</dbReference>
<feature type="compositionally biased region" description="Acidic residues" evidence="6">
    <location>
        <begin position="1517"/>
        <end position="1536"/>
    </location>
</feature>
<feature type="region of interest" description="Disordered" evidence="6">
    <location>
        <begin position="1"/>
        <end position="36"/>
    </location>
</feature>
<evidence type="ECO:0000256" key="2">
    <source>
        <dbReference type="ARBA" id="ARBA00022499"/>
    </source>
</evidence>
<evidence type="ECO:0000256" key="6">
    <source>
        <dbReference type="SAM" id="MobiDB-lite"/>
    </source>
</evidence>
<dbReference type="GO" id="GO:1990918">
    <property type="term" value="P:double-strand break repair involved in meiotic recombination"/>
    <property type="evidence" value="ECO:0007669"/>
    <property type="project" value="TreeGrafter"/>
</dbReference>
<evidence type="ECO:0000256" key="3">
    <source>
        <dbReference type="ARBA" id="ARBA00022843"/>
    </source>
</evidence>
<feature type="compositionally biased region" description="Pro residues" evidence="6">
    <location>
        <begin position="939"/>
        <end position="949"/>
    </location>
</feature>
<dbReference type="InterPro" id="IPR029448">
    <property type="entry name" value="FANCD2"/>
</dbReference>
<dbReference type="KEGG" id="hazt:108675737"/>
<comment type="subcellular location">
    <subcellularLocation>
        <location evidence="1">Nucleus</location>
    </subcellularLocation>
</comment>
<gene>
    <name evidence="8 9" type="primary">LOC108675737</name>
</gene>
<dbReference type="GO" id="GO:0070182">
    <property type="term" value="F:DNA polymerase binding"/>
    <property type="evidence" value="ECO:0007669"/>
    <property type="project" value="TreeGrafter"/>
</dbReference>
<feature type="region of interest" description="Disordered" evidence="6">
    <location>
        <begin position="1480"/>
        <end position="1581"/>
    </location>
</feature>
<reference evidence="8 9" key="1">
    <citation type="submission" date="2025-04" db="UniProtKB">
        <authorList>
            <consortium name="RefSeq"/>
        </authorList>
    </citation>
    <scope>IDENTIFICATION</scope>
    <source>
        <tissue evidence="8 9">Whole organism</tissue>
    </source>
</reference>
<feature type="compositionally biased region" description="Acidic residues" evidence="6">
    <location>
        <begin position="1553"/>
        <end position="1569"/>
    </location>
</feature>
<feature type="region of interest" description="Disordered" evidence="6">
    <location>
        <begin position="890"/>
        <end position="954"/>
    </location>
</feature>